<dbReference type="EMBL" id="CAJNNW010029208">
    <property type="protein sequence ID" value="CAE8699468.1"/>
    <property type="molecule type" value="Genomic_DNA"/>
</dbReference>
<evidence type="ECO:0008006" key="4">
    <source>
        <dbReference type="Google" id="ProtNLM"/>
    </source>
</evidence>
<reference evidence="2" key="1">
    <citation type="submission" date="2021-02" db="EMBL/GenBank/DDBJ databases">
        <authorList>
            <person name="Dougan E. K."/>
            <person name="Rhodes N."/>
            <person name="Thang M."/>
            <person name="Chan C."/>
        </authorList>
    </citation>
    <scope>NUCLEOTIDE SEQUENCE</scope>
</reference>
<name>A0A813KDB5_POLGL</name>
<evidence type="ECO:0000313" key="3">
    <source>
        <dbReference type="Proteomes" id="UP000626109"/>
    </source>
</evidence>
<dbReference type="SUPFAM" id="SSF54236">
    <property type="entry name" value="Ubiquitin-like"/>
    <property type="match status" value="1"/>
</dbReference>
<protein>
    <recommendedName>
        <fullName evidence="4">UBX domain-containing protein</fullName>
    </recommendedName>
</protein>
<accession>A0A813KDB5</accession>
<dbReference type="InterPro" id="IPR029071">
    <property type="entry name" value="Ubiquitin-like_domsf"/>
</dbReference>
<dbReference type="GO" id="GO:0012506">
    <property type="term" value="C:vesicle membrane"/>
    <property type="evidence" value="ECO:0007669"/>
    <property type="project" value="TreeGrafter"/>
</dbReference>
<dbReference type="PANTHER" id="PTHR46467">
    <property type="entry name" value="TETHER CONTAINING UBX DOMAIN FOR GLUT4"/>
    <property type="match status" value="1"/>
</dbReference>
<gene>
    <name evidence="2" type="ORF">PGLA2088_LOCUS31175</name>
</gene>
<dbReference type="Proteomes" id="UP000626109">
    <property type="component" value="Unassembled WGS sequence"/>
</dbReference>
<dbReference type="AlphaFoldDB" id="A0A813KDB5"/>
<dbReference type="GO" id="GO:0006886">
    <property type="term" value="P:intracellular protein transport"/>
    <property type="evidence" value="ECO:0007669"/>
    <property type="project" value="TreeGrafter"/>
</dbReference>
<evidence type="ECO:0000313" key="2">
    <source>
        <dbReference type="EMBL" id="CAE8699468.1"/>
    </source>
</evidence>
<comment type="caution">
    <text evidence="2">The sequence shown here is derived from an EMBL/GenBank/DDBJ whole genome shotgun (WGS) entry which is preliminary data.</text>
</comment>
<proteinExistence type="predicted"/>
<dbReference type="GO" id="GO:0005634">
    <property type="term" value="C:nucleus"/>
    <property type="evidence" value="ECO:0007669"/>
    <property type="project" value="TreeGrafter"/>
</dbReference>
<organism evidence="2 3">
    <name type="scientific">Polarella glacialis</name>
    <name type="common">Dinoflagellate</name>
    <dbReference type="NCBI Taxonomy" id="89957"/>
    <lineage>
        <taxon>Eukaryota</taxon>
        <taxon>Sar</taxon>
        <taxon>Alveolata</taxon>
        <taxon>Dinophyceae</taxon>
        <taxon>Suessiales</taxon>
        <taxon>Suessiaceae</taxon>
        <taxon>Polarella</taxon>
    </lineage>
</organism>
<evidence type="ECO:0000256" key="1">
    <source>
        <dbReference type="SAM" id="MobiDB-lite"/>
    </source>
</evidence>
<dbReference type="GO" id="GO:0005737">
    <property type="term" value="C:cytoplasm"/>
    <property type="evidence" value="ECO:0007669"/>
    <property type="project" value="TreeGrafter"/>
</dbReference>
<feature type="compositionally biased region" description="Low complexity" evidence="1">
    <location>
        <begin position="175"/>
        <end position="196"/>
    </location>
</feature>
<dbReference type="PANTHER" id="PTHR46467:SF1">
    <property type="entry name" value="TETHER CONTAINING UBX DOMAIN FOR GLUT4"/>
    <property type="match status" value="1"/>
</dbReference>
<feature type="region of interest" description="Disordered" evidence="1">
    <location>
        <begin position="153"/>
        <end position="209"/>
    </location>
</feature>
<sequence length="209" mass="21531">MAAAKSAISGSNSKFESADKKRLAELLTKKVHQMAILRVTCPDKSVLQVHFRSADTGEHVLEQIKPLLAEHVRERSWYIYQSPPLQKIQPKVTLVKAGFAPGANLYLGFDGEKPAPPFFEPGLVRQLGAPPQVLGGVVAPTFSGEAMGWGSGQSLGGGSSSAAKATPAWLKPKNGASASSSSGGYAEAASGGASAAPIDTEGSSSSPAS</sequence>